<proteinExistence type="predicted"/>
<gene>
    <name evidence="1" type="ORF">MRZ06_11115</name>
</gene>
<reference evidence="1" key="2">
    <citation type="submission" date="2022-04" db="EMBL/GenBank/DDBJ databases">
        <title>Antimicrobial genetic elements in methicillin-resistant Macrococcus armenti.</title>
        <authorList>
            <person name="Keller J.E."/>
            <person name="Schwendener S."/>
            <person name="Pantucek R."/>
            <person name="Perreten V."/>
        </authorList>
    </citation>
    <scope>NUCLEOTIDE SEQUENCE</scope>
    <source>
        <strain evidence="1">CCM 2609</strain>
    </source>
</reference>
<evidence type="ECO:0000313" key="1">
    <source>
        <dbReference type="EMBL" id="UOB20497.1"/>
    </source>
</evidence>
<evidence type="ECO:0000313" key="2">
    <source>
        <dbReference type="Proteomes" id="UP000830343"/>
    </source>
</evidence>
<name>A0ABY3ZVC8_9STAP</name>
<dbReference type="EMBL" id="CP094348">
    <property type="protein sequence ID" value="UOB20497.1"/>
    <property type="molecule type" value="Genomic_DNA"/>
</dbReference>
<keyword evidence="2" id="KW-1185">Reference proteome</keyword>
<sequence>MNDITQNNFNDDPASKENYPYNRLLLFKMYQILEKVDLPNAELHCFHKNILKECREEQYPLLFEELTLESEKILTSVMRTVEYIIMMYVHLTKSYKTLSNTQQIQIEQHPYSNFIGFSLNYESDYEVYANYYLTELMSYDHILNLEKFHTCKIKPQSLTYYKKMIDRYKKYQINTYLTYQEIREILG</sequence>
<dbReference type="Proteomes" id="UP000830343">
    <property type="component" value="Chromosome"/>
</dbReference>
<dbReference type="Gene3D" id="1.10.3190.10">
    <property type="entry name" value="yfbu gene product, domain 2"/>
    <property type="match status" value="1"/>
</dbReference>
<reference evidence="1" key="1">
    <citation type="submission" date="2022-03" db="EMBL/GenBank/DDBJ databases">
        <authorList>
            <person name="Vrbovska V."/>
            <person name="Kovarovic V."/>
            <person name="Botka T."/>
            <person name="Pantucek R."/>
        </authorList>
    </citation>
    <scope>NUCLEOTIDE SEQUENCE</scope>
    <source>
        <strain evidence="1">CCM 2609</strain>
    </source>
</reference>
<organism evidence="1 2">
    <name type="scientific">Macrococcus armenti</name>
    <dbReference type="NCBI Taxonomy" id="2875764"/>
    <lineage>
        <taxon>Bacteria</taxon>
        <taxon>Bacillati</taxon>
        <taxon>Bacillota</taxon>
        <taxon>Bacilli</taxon>
        <taxon>Bacillales</taxon>
        <taxon>Staphylococcaceae</taxon>
        <taxon>Macrococcus</taxon>
    </lineage>
</organism>
<dbReference type="InterPro" id="IPR005587">
    <property type="entry name" value="UPF0304_YfbU"/>
</dbReference>
<protein>
    <submittedName>
        <fullName evidence="1">YfbU family protein</fullName>
    </submittedName>
</protein>
<dbReference type="Pfam" id="PF03887">
    <property type="entry name" value="YfbU"/>
    <property type="match status" value="1"/>
</dbReference>
<dbReference type="SUPFAM" id="SSF116960">
    <property type="entry name" value="YfbU-like"/>
    <property type="match status" value="1"/>
</dbReference>
<dbReference type="InterPro" id="IPR023146">
    <property type="entry name" value="YfbU_alpha-helical_sf"/>
</dbReference>
<accession>A0ABY3ZVC8</accession>
<dbReference type="RefSeq" id="WP_243365832.1">
    <property type="nucleotide sequence ID" value="NZ_CP094348.1"/>
</dbReference>